<accession>A0A5N6F3T6</accession>
<dbReference type="Proteomes" id="UP000326799">
    <property type="component" value="Unassembled WGS sequence"/>
</dbReference>
<dbReference type="EMBL" id="ML733405">
    <property type="protein sequence ID" value="KAB8223480.1"/>
    <property type="molecule type" value="Genomic_DNA"/>
</dbReference>
<sequence length="54" mass="6324">MMNKYTFHAKYEGALHLMLMKMYLLFIFRLITTPFTILCPSSCHMAVYANCLLS</sequence>
<gene>
    <name evidence="1" type="ORF">BDV33DRAFT_167076</name>
</gene>
<keyword evidence="2" id="KW-1185">Reference proteome</keyword>
<reference evidence="1 2" key="1">
    <citation type="submission" date="2019-04" db="EMBL/GenBank/DDBJ databases">
        <title>Fungal friends and foes A comparative genomics study of 23 Aspergillus species from section Flavi.</title>
        <authorList>
            <consortium name="DOE Joint Genome Institute"/>
            <person name="Kjaerbolling I."/>
            <person name="Vesth T.C."/>
            <person name="Frisvad J.C."/>
            <person name="Nybo J.L."/>
            <person name="Theobald S."/>
            <person name="Kildgaard S."/>
            <person name="Petersen T.I."/>
            <person name="Kuo A."/>
            <person name="Sato A."/>
            <person name="Lyhne E.K."/>
            <person name="Kogle M.E."/>
            <person name="Wiebenga A."/>
            <person name="Kun R.S."/>
            <person name="Lubbers R.J."/>
            <person name="Makela M.R."/>
            <person name="Barry K."/>
            <person name="Chovatia M."/>
            <person name="Clum A."/>
            <person name="Daum C."/>
            <person name="Haridas S."/>
            <person name="He G."/>
            <person name="LaButti K."/>
            <person name="Lipzen A."/>
            <person name="Mondo S."/>
            <person name="Pangilinan J."/>
            <person name="Riley R."/>
            <person name="Salamov A."/>
            <person name="Simmons B.A."/>
            <person name="Magnuson J.K."/>
            <person name="Henrissat B."/>
            <person name="Mortensen U.H."/>
            <person name="Larsen T.O."/>
            <person name="De vries R.P."/>
            <person name="Grigoriev I.V."/>
            <person name="Machida M."/>
            <person name="Baker S.E."/>
            <person name="Andersen M.R."/>
        </authorList>
    </citation>
    <scope>NUCLEOTIDE SEQUENCE [LARGE SCALE GENOMIC DNA]</scope>
    <source>
        <strain evidence="1 2">CBS 126849</strain>
    </source>
</reference>
<dbReference type="AlphaFoldDB" id="A0A5N6F3T6"/>
<evidence type="ECO:0000313" key="1">
    <source>
        <dbReference type="EMBL" id="KAB8223480.1"/>
    </source>
</evidence>
<organism evidence="1 2">
    <name type="scientific">Aspergillus novoparasiticus</name>
    <dbReference type="NCBI Taxonomy" id="986946"/>
    <lineage>
        <taxon>Eukaryota</taxon>
        <taxon>Fungi</taxon>
        <taxon>Dikarya</taxon>
        <taxon>Ascomycota</taxon>
        <taxon>Pezizomycotina</taxon>
        <taxon>Eurotiomycetes</taxon>
        <taxon>Eurotiomycetidae</taxon>
        <taxon>Eurotiales</taxon>
        <taxon>Aspergillaceae</taxon>
        <taxon>Aspergillus</taxon>
        <taxon>Aspergillus subgen. Circumdati</taxon>
    </lineage>
</organism>
<evidence type="ECO:0000313" key="2">
    <source>
        <dbReference type="Proteomes" id="UP000326799"/>
    </source>
</evidence>
<name>A0A5N6F3T6_9EURO</name>
<proteinExistence type="predicted"/>
<protein>
    <submittedName>
        <fullName evidence="1">Uncharacterized protein</fullName>
    </submittedName>
</protein>